<dbReference type="Proteomes" id="UP000016933">
    <property type="component" value="Unassembled WGS sequence"/>
</dbReference>
<dbReference type="eggNOG" id="KOG0158">
    <property type="taxonomic scope" value="Eukaryota"/>
</dbReference>
<evidence type="ECO:0000256" key="8">
    <source>
        <dbReference type="ARBA" id="ARBA00022989"/>
    </source>
</evidence>
<dbReference type="GO" id="GO:0016020">
    <property type="term" value="C:membrane"/>
    <property type="evidence" value="ECO:0007669"/>
    <property type="project" value="UniProtKB-SubCell"/>
</dbReference>
<evidence type="ECO:0008006" key="19">
    <source>
        <dbReference type="Google" id="ProtNLM"/>
    </source>
</evidence>
<dbReference type="GO" id="GO:0004497">
    <property type="term" value="F:monooxygenase activity"/>
    <property type="evidence" value="ECO:0007669"/>
    <property type="project" value="UniProtKB-KW"/>
</dbReference>
<evidence type="ECO:0000256" key="9">
    <source>
        <dbReference type="ARBA" id="ARBA00023002"/>
    </source>
</evidence>
<dbReference type="InterPro" id="IPR050121">
    <property type="entry name" value="Cytochrome_P450_monoxygenase"/>
</dbReference>
<protein>
    <recommendedName>
        <fullName evidence="19">Cytochrome P450</fullName>
    </recommendedName>
</protein>
<dbReference type="PANTHER" id="PTHR24305">
    <property type="entry name" value="CYTOCHROME P450"/>
    <property type="match status" value="1"/>
</dbReference>
<sequence length="515" mass="58113">MGLLADVSDYAGDLGVAGWLLTLASVLVVGIFAQISYNIALHPLSSYPGPPFAAATRVWYCYYTIRGDIHTILHDAHQKYGDVVRIAPDELSFINAQAWSDIYGHRSGKVELTKDPMFYSSISSGEGSIINAARARHGHLRKQASHGFSERALRSQEHVIQKYADLFIERLQEIASSRNPDVDIVDWFNFFTFDVMGDLVFGQSFDCLSNWGYHPWVVLIFDSVKAGAFVRCTKYWPLFRPLAAWFVPSDIRKRRADQRKMAADKAAFRKSIKDGRQDLISGYLLPNSGVTDLEYQSTVATLIIAGSETTATLMSGVTYYLLRDSERMVKLQNEIRGTFRTAEEISLISVNSLPYLLACLDEALRIYPPVPDTFPRNTGPRAEVICGREVPPMTIVGVHQWSAYHSPRHFSKPDQFIPERWLGDHKGYETDKRGAVQPFHVGPRNCLGRNLAFVEMRLLIARLVWQFDMELDPVSANWNQQKTYLLWQKPPMIVKLTSRNSKHGGNMSVLGSTGQ</sequence>
<evidence type="ECO:0000256" key="1">
    <source>
        <dbReference type="ARBA" id="ARBA00001971"/>
    </source>
</evidence>
<dbReference type="PANTHER" id="PTHR24305:SF230">
    <property type="entry name" value="P450, PUTATIVE (EUROFUNG)-RELATED"/>
    <property type="match status" value="1"/>
</dbReference>
<evidence type="ECO:0000313" key="18">
    <source>
        <dbReference type="Proteomes" id="UP000016933"/>
    </source>
</evidence>
<dbReference type="PRINTS" id="PR00385">
    <property type="entry name" value="P450"/>
</dbReference>
<proteinExistence type="inferred from homology"/>
<keyword evidence="6 16" id="KW-0812">Transmembrane</keyword>
<dbReference type="PRINTS" id="PR00463">
    <property type="entry name" value="EP450I"/>
</dbReference>
<evidence type="ECO:0000256" key="11">
    <source>
        <dbReference type="ARBA" id="ARBA00023033"/>
    </source>
</evidence>
<dbReference type="InterPro" id="IPR017972">
    <property type="entry name" value="Cyt_P450_CS"/>
</dbReference>
<evidence type="ECO:0000256" key="14">
    <source>
        <dbReference type="PIRSR" id="PIRSR602401-1"/>
    </source>
</evidence>
<dbReference type="FunFam" id="1.10.630.10:FF:000047">
    <property type="entry name" value="Cytochrome P450 monooxygenase"/>
    <property type="match status" value="1"/>
</dbReference>
<keyword evidence="8 16" id="KW-1133">Transmembrane helix</keyword>
<dbReference type="InterPro" id="IPR036396">
    <property type="entry name" value="Cyt_P450_sf"/>
</dbReference>
<keyword evidence="5 14" id="KW-0349">Heme</keyword>
<evidence type="ECO:0000256" key="3">
    <source>
        <dbReference type="ARBA" id="ARBA00004685"/>
    </source>
</evidence>
<gene>
    <name evidence="17" type="ORF">DOTSEDRAFT_62319</name>
</gene>
<evidence type="ECO:0000256" key="2">
    <source>
        <dbReference type="ARBA" id="ARBA00004167"/>
    </source>
</evidence>
<feature type="binding site" description="axial binding residue" evidence="14">
    <location>
        <position position="446"/>
    </location>
    <ligand>
        <name>heme</name>
        <dbReference type="ChEBI" id="CHEBI:30413"/>
    </ligand>
    <ligandPart>
        <name>Fe</name>
        <dbReference type="ChEBI" id="CHEBI:18248"/>
    </ligandPart>
</feature>
<evidence type="ECO:0000313" key="17">
    <source>
        <dbReference type="EMBL" id="EME43710.1"/>
    </source>
</evidence>
<evidence type="ECO:0000256" key="4">
    <source>
        <dbReference type="ARBA" id="ARBA00010617"/>
    </source>
</evidence>
<reference evidence="17" key="1">
    <citation type="journal article" date="2012" name="PLoS Pathog.">
        <title>Diverse lifestyles and strategies of plant pathogenesis encoded in the genomes of eighteen Dothideomycetes fungi.</title>
        <authorList>
            <person name="Ohm R.A."/>
            <person name="Feau N."/>
            <person name="Henrissat B."/>
            <person name="Schoch C.L."/>
            <person name="Horwitz B.A."/>
            <person name="Barry K.W."/>
            <person name="Condon B.J."/>
            <person name="Copeland A.C."/>
            <person name="Dhillon B."/>
            <person name="Glaser F."/>
            <person name="Hesse C.N."/>
            <person name="Kosti I."/>
            <person name="LaButti K."/>
            <person name="Lindquist E.A."/>
            <person name="Lucas S."/>
            <person name="Salamov A.A."/>
            <person name="Bradshaw R.E."/>
            <person name="Ciuffetti L."/>
            <person name="Hamelin R.C."/>
            <person name="Kema G.H.J."/>
            <person name="Lawrence C."/>
            <person name="Scott J.A."/>
            <person name="Spatafora J.W."/>
            <person name="Turgeon B.G."/>
            <person name="de Wit P.J.G.M."/>
            <person name="Zhong S."/>
            <person name="Goodwin S.B."/>
            <person name="Grigoriev I.V."/>
        </authorList>
    </citation>
    <scope>NUCLEOTIDE SEQUENCE [LARGE SCALE GENOMIC DNA]</scope>
    <source>
        <strain evidence="17">NZE10</strain>
    </source>
</reference>
<evidence type="ECO:0000256" key="12">
    <source>
        <dbReference type="ARBA" id="ARBA00023136"/>
    </source>
</evidence>
<keyword evidence="7 14" id="KW-0479">Metal-binding</keyword>
<comment type="subcellular location">
    <subcellularLocation>
        <location evidence="2">Membrane</location>
        <topology evidence="2">Single-pass membrane protein</topology>
    </subcellularLocation>
</comment>
<dbReference type="GO" id="GO:0009403">
    <property type="term" value="P:toxin biosynthetic process"/>
    <property type="evidence" value="ECO:0007669"/>
    <property type="project" value="UniProtKB-ARBA"/>
</dbReference>
<comment type="pathway">
    <text evidence="3">Mycotoxin biosynthesis.</text>
</comment>
<evidence type="ECO:0000256" key="10">
    <source>
        <dbReference type="ARBA" id="ARBA00023004"/>
    </source>
</evidence>
<keyword evidence="9 15" id="KW-0560">Oxidoreductase</keyword>
<evidence type="ECO:0000256" key="13">
    <source>
        <dbReference type="ARBA" id="ARBA00023180"/>
    </source>
</evidence>
<keyword evidence="11 15" id="KW-0503">Monooxygenase</keyword>
<comment type="cofactor">
    <cofactor evidence="1 14">
        <name>heme</name>
        <dbReference type="ChEBI" id="CHEBI:30413"/>
    </cofactor>
</comment>
<keyword evidence="10 14" id="KW-0408">Iron</keyword>
<dbReference type="AlphaFoldDB" id="N1PMV1"/>
<dbReference type="CDD" id="cd11058">
    <property type="entry name" value="CYP60B-like"/>
    <property type="match status" value="1"/>
</dbReference>
<dbReference type="Gene3D" id="1.10.630.10">
    <property type="entry name" value="Cytochrome P450"/>
    <property type="match status" value="1"/>
</dbReference>
<evidence type="ECO:0000256" key="6">
    <source>
        <dbReference type="ARBA" id="ARBA00022692"/>
    </source>
</evidence>
<keyword evidence="18" id="KW-1185">Reference proteome</keyword>
<comment type="similarity">
    <text evidence="4 15">Belongs to the cytochrome P450 family.</text>
</comment>
<reference evidence="17" key="2">
    <citation type="submission" date="2012-09" db="EMBL/GenBank/DDBJ databases">
        <title>The Genomes of the Fungal Plant Pathogens Cladosporium fulvum and Dothistroma septosporum Reveal Adaptation to Different Hosts and Lifestyles but also Signatures of Common Ancestry.</title>
        <authorList>
            <consortium name="DOE Joint Genome Institute"/>
            <person name="de Wit P.J.G.M."/>
            <person name="van der Burgt A."/>
            <person name="Okmen B."/>
            <person name="Stergiopoulos I."/>
            <person name="Abd-Elsalam K."/>
            <person name="Aerts A.L."/>
            <person name="Bahkali A.H.A."/>
            <person name="Beenen H.G."/>
            <person name="Chettri P."/>
            <person name="Cox M.P."/>
            <person name="Datema E."/>
            <person name="de Vries R.P."/>
            <person name="Dhillon B."/>
            <person name="Ganley A.R."/>
            <person name="Griffiths S."/>
            <person name="Guo Y."/>
            <person name="Hamelin R.C."/>
            <person name="Henrissat B."/>
            <person name="Kabir M.S."/>
            <person name="Jashni M.K."/>
            <person name="Kema G."/>
            <person name="Klaubauf S."/>
            <person name="Lapidus A."/>
            <person name="Levasseur A."/>
            <person name="Lindquist E."/>
            <person name="Mehrabi R."/>
            <person name="Ohm R.A."/>
            <person name="Owen T.J."/>
            <person name="Salamov A."/>
            <person name="Schwelm A."/>
            <person name="Schijlen E."/>
            <person name="Sun H."/>
            <person name="den Burg H.A."/>
            <person name="van Ham R.C.H.J."/>
            <person name="Zhang S."/>
            <person name="Goodwin S.B."/>
            <person name="Grigoriev I.V."/>
            <person name="Collemare J."/>
            <person name="Bradshaw R.E."/>
        </authorList>
    </citation>
    <scope>NUCLEOTIDE SEQUENCE</scope>
    <source>
        <strain evidence="17">NZE10</strain>
    </source>
</reference>
<evidence type="ECO:0000256" key="15">
    <source>
        <dbReference type="RuleBase" id="RU000461"/>
    </source>
</evidence>
<feature type="transmembrane region" description="Helical" evidence="16">
    <location>
        <begin position="16"/>
        <end position="37"/>
    </location>
</feature>
<dbReference type="GO" id="GO:0020037">
    <property type="term" value="F:heme binding"/>
    <property type="evidence" value="ECO:0007669"/>
    <property type="project" value="InterPro"/>
</dbReference>
<evidence type="ECO:0000256" key="16">
    <source>
        <dbReference type="SAM" id="Phobius"/>
    </source>
</evidence>
<dbReference type="PROSITE" id="PS00086">
    <property type="entry name" value="CYTOCHROME_P450"/>
    <property type="match status" value="1"/>
</dbReference>
<organism evidence="17 18">
    <name type="scientific">Dothistroma septosporum (strain NZE10 / CBS 128990)</name>
    <name type="common">Red band needle blight fungus</name>
    <name type="synonym">Mycosphaerella pini</name>
    <dbReference type="NCBI Taxonomy" id="675120"/>
    <lineage>
        <taxon>Eukaryota</taxon>
        <taxon>Fungi</taxon>
        <taxon>Dikarya</taxon>
        <taxon>Ascomycota</taxon>
        <taxon>Pezizomycotina</taxon>
        <taxon>Dothideomycetes</taxon>
        <taxon>Dothideomycetidae</taxon>
        <taxon>Mycosphaerellales</taxon>
        <taxon>Mycosphaerellaceae</taxon>
        <taxon>Dothistroma</taxon>
    </lineage>
</organism>
<dbReference type="OrthoDB" id="3644172at2759"/>
<dbReference type="SUPFAM" id="SSF48264">
    <property type="entry name" value="Cytochrome P450"/>
    <property type="match status" value="1"/>
</dbReference>
<keyword evidence="13" id="KW-0325">Glycoprotein</keyword>
<dbReference type="STRING" id="675120.N1PMV1"/>
<dbReference type="InterPro" id="IPR001128">
    <property type="entry name" value="Cyt_P450"/>
</dbReference>
<evidence type="ECO:0000256" key="5">
    <source>
        <dbReference type="ARBA" id="ARBA00022617"/>
    </source>
</evidence>
<dbReference type="GO" id="GO:0016705">
    <property type="term" value="F:oxidoreductase activity, acting on paired donors, with incorporation or reduction of molecular oxygen"/>
    <property type="evidence" value="ECO:0007669"/>
    <property type="project" value="InterPro"/>
</dbReference>
<dbReference type="HOGENOM" id="CLU_001570_14_11_1"/>
<dbReference type="InterPro" id="IPR002401">
    <property type="entry name" value="Cyt_P450_E_grp-I"/>
</dbReference>
<evidence type="ECO:0000256" key="7">
    <source>
        <dbReference type="ARBA" id="ARBA00022723"/>
    </source>
</evidence>
<accession>N1PMV1</accession>
<dbReference type="GO" id="GO:0005506">
    <property type="term" value="F:iron ion binding"/>
    <property type="evidence" value="ECO:0007669"/>
    <property type="project" value="InterPro"/>
</dbReference>
<dbReference type="EMBL" id="KB446539">
    <property type="protein sequence ID" value="EME43710.1"/>
    <property type="molecule type" value="Genomic_DNA"/>
</dbReference>
<name>N1PMV1_DOTSN</name>
<keyword evidence="12 16" id="KW-0472">Membrane</keyword>
<dbReference type="Pfam" id="PF00067">
    <property type="entry name" value="p450"/>
    <property type="match status" value="1"/>
</dbReference>
<dbReference type="OMA" id="WYAWHCA"/>